<dbReference type="Gene3D" id="1.10.472.10">
    <property type="entry name" value="Cyclin-like"/>
    <property type="match status" value="1"/>
</dbReference>
<evidence type="ECO:0000256" key="8">
    <source>
        <dbReference type="ARBA" id="ARBA00023242"/>
    </source>
</evidence>
<evidence type="ECO:0000259" key="11">
    <source>
        <dbReference type="PROSITE" id="PS51134"/>
    </source>
</evidence>
<dbReference type="Pfam" id="PF22108">
    <property type="entry name" value="TFIIB_C_2"/>
    <property type="match status" value="1"/>
</dbReference>
<dbReference type="AlphaFoldDB" id="A0A7G2CUK4"/>
<evidence type="ECO:0000256" key="4">
    <source>
        <dbReference type="ARBA" id="ARBA00022771"/>
    </source>
</evidence>
<sequence length="359" mass="39547">MTTVDDFGGRSCPYCGALNSLEADDARGEVACTECARVVAMGLEENTQTRFVKDAVFGDLNEDGSGPGTVSGSGTLSRSDAVAIAEGRQAGKGAQASKANKYSRALHGQERVRQRLETLCDLIRRGDPVKEEALEILSVFVGRRKERNEKLDKMNESIAACVMLAAARCRTPLPLPELRTLDPSLGDVDLRRKDVVREVQLAEEEKQNRANYAKDLVKHYIRLLQMQMSKYEEPCLTLLEVLRTAAREQTGVCAPLSKLSEDGLCVAAVLLARTQSSFQWSGKPTYDKTSEPPTEVFYQSFAALSHLSATFVTKIMATVKPAVEVLVSRFNEARQQKAEKVAKKEGDAPTTLKRERQED</sequence>
<keyword evidence="13" id="KW-1185">Reference proteome</keyword>
<evidence type="ECO:0000256" key="7">
    <source>
        <dbReference type="ARBA" id="ARBA00023163"/>
    </source>
</evidence>
<dbReference type="Gene3D" id="1.10.472.110">
    <property type="match status" value="1"/>
</dbReference>
<keyword evidence="3" id="KW-0479">Metal-binding</keyword>
<comment type="subcellular location">
    <subcellularLocation>
        <location evidence="1">Nucleus</location>
    </subcellularLocation>
</comment>
<dbReference type="Pfam" id="PF18542">
    <property type="entry name" value="TFIIB_C_1"/>
    <property type="match status" value="1"/>
</dbReference>
<feature type="region of interest" description="Disordered" evidence="10">
    <location>
        <begin position="337"/>
        <end position="359"/>
    </location>
</feature>
<dbReference type="Proteomes" id="UP000515908">
    <property type="component" value="Chromosome 23"/>
</dbReference>
<dbReference type="InterPro" id="IPR013137">
    <property type="entry name" value="Znf_TFIIB"/>
</dbReference>
<organism evidence="12 13">
    <name type="scientific">Angomonas deanei</name>
    <dbReference type="NCBI Taxonomy" id="59799"/>
    <lineage>
        <taxon>Eukaryota</taxon>
        <taxon>Discoba</taxon>
        <taxon>Euglenozoa</taxon>
        <taxon>Kinetoplastea</taxon>
        <taxon>Metakinetoplastina</taxon>
        <taxon>Trypanosomatida</taxon>
        <taxon>Trypanosomatidae</taxon>
        <taxon>Strigomonadinae</taxon>
        <taxon>Angomonas</taxon>
    </lineage>
</organism>
<dbReference type="VEuPathDB" id="TriTrypDB:ADEAN_000948100"/>
<dbReference type="PANTHER" id="PTHR11618">
    <property type="entry name" value="TRANSCRIPTION INITIATION FACTOR IIB-RELATED"/>
    <property type="match status" value="1"/>
</dbReference>
<evidence type="ECO:0000256" key="1">
    <source>
        <dbReference type="ARBA" id="ARBA00004123"/>
    </source>
</evidence>
<dbReference type="GO" id="GO:0000126">
    <property type="term" value="C:transcription factor TFIIIB complex"/>
    <property type="evidence" value="ECO:0007669"/>
    <property type="project" value="TreeGrafter"/>
</dbReference>
<evidence type="ECO:0000256" key="10">
    <source>
        <dbReference type="SAM" id="MobiDB-lite"/>
    </source>
</evidence>
<dbReference type="CDD" id="cd00043">
    <property type="entry name" value="CYCLIN_SF"/>
    <property type="match status" value="1"/>
</dbReference>
<dbReference type="GO" id="GO:0000995">
    <property type="term" value="F:RNA polymerase III general transcription initiation factor activity"/>
    <property type="evidence" value="ECO:0007669"/>
    <property type="project" value="TreeGrafter"/>
</dbReference>
<dbReference type="InterPro" id="IPR054332">
    <property type="entry name" value="TFIIB_C_2"/>
</dbReference>
<keyword evidence="4 9" id="KW-0863">Zinc-finger</keyword>
<evidence type="ECO:0000256" key="3">
    <source>
        <dbReference type="ARBA" id="ARBA00022723"/>
    </source>
</evidence>
<keyword evidence="7" id="KW-0804">Transcription</keyword>
<dbReference type="PANTHER" id="PTHR11618:SF4">
    <property type="entry name" value="TRANSCRIPTION FACTOR IIIB 90 KDA SUBUNIT"/>
    <property type="match status" value="1"/>
</dbReference>
<dbReference type="InterPro" id="IPR041189">
    <property type="entry name" value="TFIIB_C_1"/>
</dbReference>
<evidence type="ECO:0000256" key="9">
    <source>
        <dbReference type="PROSITE-ProRule" id="PRU00469"/>
    </source>
</evidence>
<dbReference type="Pfam" id="PF22109">
    <property type="entry name" value="Zn_ribbon_tTFIIB"/>
    <property type="match status" value="1"/>
</dbReference>
<gene>
    <name evidence="12" type="ORF">ADEAN_000948100</name>
</gene>
<dbReference type="GO" id="GO:0001006">
    <property type="term" value="F:RNA polymerase III type 3 promoter sequence-specific DNA binding"/>
    <property type="evidence" value="ECO:0007669"/>
    <property type="project" value="TreeGrafter"/>
</dbReference>
<evidence type="ECO:0000313" key="12">
    <source>
        <dbReference type="EMBL" id="CAD2221942.1"/>
    </source>
</evidence>
<keyword evidence="5" id="KW-0862">Zinc</keyword>
<evidence type="ECO:0000256" key="6">
    <source>
        <dbReference type="ARBA" id="ARBA00023015"/>
    </source>
</evidence>
<keyword evidence="8" id="KW-0539">Nucleus</keyword>
<dbReference type="InterPro" id="IPR000812">
    <property type="entry name" value="TFIIB"/>
</dbReference>
<dbReference type="GO" id="GO:0008270">
    <property type="term" value="F:zinc ion binding"/>
    <property type="evidence" value="ECO:0007669"/>
    <property type="project" value="UniProtKB-KW"/>
</dbReference>
<proteinExistence type="inferred from homology"/>
<evidence type="ECO:0000313" key="13">
    <source>
        <dbReference type="Proteomes" id="UP000515908"/>
    </source>
</evidence>
<evidence type="ECO:0000256" key="5">
    <source>
        <dbReference type="ARBA" id="ARBA00022833"/>
    </source>
</evidence>
<dbReference type="GO" id="GO:0005634">
    <property type="term" value="C:nucleus"/>
    <property type="evidence" value="ECO:0007669"/>
    <property type="project" value="UniProtKB-SubCell"/>
</dbReference>
<evidence type="ECO:0000256" key="2">
    <source>
        <dbReference type="ARBA" id="ARBA00010857"/>
    </source>
</evidence>
<accession>A0A7G2CUK4</accession>
<feature type="domain" description="TFIIB-type" evidence="11">
    <location>
        <begin position="8"/>
        <end position="40"/>
    </location>
</feature>
<name>A0A7G2CUK4_9TRYP</name>
<dbReference type="PROSITE" id="PS51134">
    <property type="entry name" value="ZF_TFIIB"/>
    <property type="match status" value="1"/>
</dbReference>
<dbReference type="GO" id="GO:0097550">
    <property type="term" value="C:transcription preinitiation complex"/>
    <property type="evidence" value="ECO:0007669"/>
    <property type="project" value="TreeGrafter"/>
</dbReference>
<keyword evidence="6" id="KW-0805">Transcription regulation</keyword>
<protein>
    <submittedName>
        <fullName evidence="12">Transcription factor IIB C-terminal module 1, putative</fullName>
    </submittedName>
</protein>
<dbReference type="EMBL" id="LR877167">
    <property type="protein sequence ID" value="CAD2221942.1"/>
    <property type="molecule type" value="Genomic_DNA"/>
</dbReference>
<dbReference type="OrthoDB" id="272904at2759"/>
<comment type="similarity">
    <text evidence="2">Belongs to the TFIIB family.</text>
</comment>
<reference evidence="12 13" key="1">
    <citation type="submission" date="2020-08" db="EMBL/GenBank/DDBJ databases">
        <authorList>
            <person name="Newling K."/>
            <person name="Davey J."/>
            <person name="Forrester S."/>
        </authorList>
    </citation>
    <scope>NUCLEOTIDE SEQUENCE [LARGE SCALE GENOMIC DNA]</scope>
    <source>
        <strain evidence="13">Crithidia deanei Carvalho (ATCC PRA-265)</strain>
    </source>
</reference>
<dbReference type="GO" id="GO:0070897">
    <property type="term" value="P:transcription preinitiation complex assembly"/>
    <property type="evidence" value="ECO:0007669"/>
    <property type="project" value="InterPro"/>
</dbReference>